<dbReference type="AlphaFoldDB" id="R7TTY7"/>
<feature type="region of interest" description="Disordered" evidence="1">
    <location>
        <begin position="187"/>
        <end position="263"/>
    </location>
</feature>
<evidence type="ECO:0000313" key="2">
    <source>
        <dbReference type="EMBL" id="ELT94480.1"/>
    </source>
</evidence>
<feature type="non-terminal residue" evidence="2">
    <location>
        <position position="335"/>
    </location>
</feature>
<gene>
    <name evidence="2" type="ORF">CAPTEDRAFT_207622</name>
</gene>
<reference evidence="2" key="1">
    <citation type="journal article" date="2013" name="Nature">
        <title>Insights into bilaterian evolution from three spiralian genomes.</title>
        <authorList>
            <person name="Simakov O."/>
            <person name="Marletaz F."/>
            <person name="Cho S.J."/>
            <person name="Edsinger-Gonzales E."/>
            <person name="Havlak P."/>
            <person name="Hellsten U."/>
            <person name="Kuo D.H."/>
            <person name="Larsson T."/>
            <person name="Lv J."/>
            <person name="Arendt D."/>
            <person name="Savage R."/>
            <person name="Osoegawa K."/>
            <person name="de Jong P."/>
            <person name="Grimwood J."/>
            <person name="Chapman J.A."/>
            <person name="Shapiro H."/>
            <person name="Aerts A."/>
            <person name="Otillar R.P."/>
            <person name="Terry A.Y."/>
            <person name="Boore J.L."/>
            <person name="Grigoriev I.V."/>
            <person name="Lindberg D.R."/>
            <person name="Seaver E.C."/>
            <person name="Weisblat D.A."/>
            <person name="Putnam N.H."/>
            <person name="Rokhsar D.S."/>
        </authorList>
    </citation>
    <scope>NUCLEOTIDE SEQUENCE</scope>
    <source>
        <strain evidence="2">I ESC-2004</strain>
    </source>
</reference>
<evidence type="ECO:0000256" key="1">
    <source>
        <dbReference type="SAM" id="MobiDB-lite"/>
    </source>
</evidence>
<feature type="compositionally biased region" description="Low complexity" evidence="1">
    <location>
        <begin position="97"/>
        <end position="110"/>
    </location>
</feature>
<dbReference type="HOGENOM" id="CLU_833034_0_0_1"/>
<proteinExistence type="predicted"/>
<dbReference type="STRING" id="283909.R7TTY7"/>
<feature type="compositionally biased region" description="Low complexity" evidence="1">
    <location>
        <begin position="311"/>
        <end position="326"/>
    </location>
</feature>
<sequence>MEADCCQSAATLNVHLSLDLSQVPPKWTDGQQRHRMEGGCYIPHLSFSSAGQSAGCYHPLPAPPPPDASPGPTQGEASWRPLSPGARLPPRSEMHLTSSSPSSTSPQTTSAMRACVDMEMSGTFPLATVDMEPLPNIFGFPSGCAPPHYKELSLTKEKEGGHGMADALLSLKHAVVHPSQAPLSPGAFAHHFPSSHGAPHPPSSMHNSSFYSCQGAPPPPPPGGHLSGYPSACGQYPSGAYSEQVPQGSPSHGQTPSNMFPSMSVNVSMSMNVGMPLNGNLPCTPSMEQWSPHPTPMPPPHASQYSPTLHPSQNQQYSSPNYSMQNPAAYTSSYS</sequence>
<name>R7TTY7_CAPTE</name>
<accession>R7TTY7</accession>
<dbReference type="InParanoid" id="R7TTY7"/>
<dbReference type="EMBL" id="KB309404">
    <property type="protein sequence ID" value="ELT94480.1"/>
    <property type="molecule type" value="Genomic_DNA"/>
</dbReference>
<organism evidence="2">
    <name type="scientific">Capitella teleta</name>
    <name type="common">Polychaete worm</name>
    <dbReference type="NCBI Taxonomy" id="283909"/>
    <lineage>
        <taxon>Eukaryota</taxon>
        <taxon>Metazoa</taxon>
        <taxon>Spiralia</taxon>
        <taxon>Lophotrochozoa</taxon>
        <taxon>Annelida</taxon>
        <taxon>Polychaeta</taxon>
        <taxon>Sedentaria</taxon>
        <taxon>Scolecida</taxon>
        <taxon>Capitellidae</taxon>
        <taxon>Capitella</taxon>
    </lineage>
</organism>
<feature type="compositionally biased region" description="Polar residues" evidence="1">
    <location>
        <begin position="244"/>
        <end position="256"/>
    </location>
</feature>
<protein>
    <submittedName>
        <fullName evidence="2">Uncharacterized protein</fullName>
    </submittedName>
</protein>
<feature type="region of interest" description="Disordered" evidence="1">
    <location>
        <begin position="283"/>
        <end position="335"/>
    </location>
</feature>
<feature type="compositionally biased region" description="Pro residues" evidence="1">
    <location>
        <begin position="60"/>
        <end position="69"/>
    </location>
</feature>
<feature type="region of interest" description="Disordered" evidence="1">
    <location>
        <begin position="56"/>
        <end position="111"/>
    </location>
</feature>